<keyword evidence="1" id="KW-0812">Transmembrane</keyword>
<dbReference type="EMBL" id="JACHXE010000001">
    <property type="protein sequence ID" value="MBB3074837.1"/>
    <property type="molecule type" value="Genomic_DNA"/>
</dbReference>
<proteinExistence type="predicted"/>
<organism evidence="3 4">
    <name type="scientific">Streptomyces violarus</name>
    <dbReference type="NCBI Taxonomy" id="67380"/>
    <lineage>
        <taxon>Bacteria</taxon>
        <taxon>Bacillati</taxon>
        <taxon>Actinomycetota</taxon>
        <taxon>Actinomycetes</taxon>
        <taxon>Kitasatosporales</taxon>
        <taxon>Streptomycetaceae</taxon>
        <taxon>Streptomyces</taxon>
    </lineage>
</organism>
<evidence type="ECO:0000259" key="2">
    <source>
        <dbReference type="Pfam" id="PF23636"/>
    </source>
</evidence>
<keyword evidence="1" id="KW-1133">Transmembrane helix</keyword>
<reference evidence="3 4" key="1">
    <citation type="submission" date="2020-08" db="EMBL/GenBank/DDBJ databases">
        <title>Genomic Encyclopedia of Type Strains, Phase III (KMG-III): the genomes of soil and plant-associated and newly described type strains.</title>
        <authorList>
            <person name="Whitman W."/>
        </authorList>
    </citation>
    <scope>NUCLEOTIDE SEQUENCE [LARGE SCALE GENOMIC DNA]</scope>
    <source>
        <strain evidence="3 4">CECT 3237</strain>
    </source>
</reference>
<evidence type="ECO:0000313" key="3">
    <source>
        <dbReference type="EMBL" id="MBB3074837.1"/>
    </source>
</evidence>
<evidence type="ECO:0000256" key="1">
    <source>
        <dbReference type="SAM" id="Phobius"/>
    </source>
</evidence>
<dbReference type="AlphaFoldDB" id="A0A7W5EZU8"/>
<feature type="transmembrane region" description="Helical" evidence="1">
    <location>
        <begin position="65"/>
        <end position="84"/>
    </location>
</feature>
<dbReference type="Proteomes" id="UP000572907">
    <property type="component" value="Unassembled WGS sequence"/>
</dbReference>
<feature type="transmembrane region" description="Helical" evidence="1">
    <location>
        <begin position="89"/>
        <end position="108"/>
    </location>
</feature>
<keyword evidence="4" id="KW-1185">Reference proteome</keyword>
<sequence>MTATHPTHARSTAKREWAVGLMVFAAVMLMIGGILGIMRGIAAIAEDDVFVSTPNYVFAFDLTSWGWIHLALGAVAVLVSMGLFQASTWARVGGVGIAGLIIIANFLSLPAYPVWSVVMIAISGFIIWALCTVKKDDAWEPFEQTPSNP</sequence>
<feature type="transmembrane region" description="Helical" evidence="1">
    <location>
        <begin position="21"/>
        <end position="45"/>
    </location>
</feature>
<protein>
    <submittedName>
        <fullName evidence="3">Nitrate reductase NapE component</fullName>
    </submittedName>
</protein>
<evidence type="ECO:0000313" key="4">
    <source>
        <dbReference type="Proteomes" id="UP000572907"/>
    </source>
</evidence>
<comment type="caution">
    <text evidence="3">The sequence shown here is derived from an EMBL/GenBank/DDBJ whole genome shotgun (WGS) entry which is preliminary data.</text>
</comment>
<feature type="domain" description="DUF7144" evidence="2">
    <location>
        <begin position="22"/>
        <end position="134"/>
    </location>
</feature>
<dbReference type="InterPro" id="IPR055568">
    <property type="entry name" value="DUF7144"/>
</dbReference>
<dbReference type="RefSeq" id="WP_184588581.1">
    <property type="nucleotide sequence ID" value="NZ_BMUP01000001.1"/>
</dbReference>
<accession>A0A7W5EZU8</accession>
<feature type="transmembrane region" description="Helical" evidence="1">
    <location>
        <begin position="114"/>
        <end position="133"/>
    </location>
</feature>
<keyword evidence="1" id="KW-0472">Membrane</keyword>
<name>A0A7W5EZU8_9ACTN</name>
<dbReference type="Pfam" id="PF23636">
    <property type="entry name" value="DUF7144"/>
    <property type="match status" value="1"/>
</dbReference>
<gene>
    <name evidence="3" type="ORF">FHS41_001306</name>
</gene>